<dbReference type="Pfam" id="PF05558">
    <property type="entry name" value="DREPP"/>
    <property type="match status" value="1"/>
</dbReference>
<dbReference type="InterPro" id="IPR001810">
    <property type="entry name" value="F-box_dom"/>
</dbReference>
<evidence type="ECO:0000313" key="3">
    <source>
        <dbReference type="EMBL" id="KAG6508842.1"/>
    </source>
</evidence>
<accession>A0A8J5GKS6</accession>
<keyword evidence="4" id="KW-1185">Reference proteome</keyword>
<dbReference type="PROSITE" id="PS50181">
    <property type="entry name" value="FBOX"/>
    <property type="match status" value="1"/>
</dbReference>
<comment type="caution">
    <text evidence="3">The sequence shown here is derived from an EMBL/GenBank/DDBJ whole genome shotgun (WGS) entry which is preliminary data.</text>
</comment>
<dbReference type="PANTHER" id="PTHR31672:SF13">
    <property type="entry name" value="F-BOX PROTEIN CPR30-LIKE"/>
    <property type="match status" value="1"/>
</dbReference>
<reference evidence="3 4" key="1">
    <citation type="submission" date="2020-08" db="EMBL/GenBank/DDBJ databases">
        <title>Plant Genome Project.</title>
        <authorList>
            <person name="Zhang R.-G."/>
        </authorList>
    </citation>
    <scope>NUCLEOTIDE SEQUENCE [LARGE SCALE GENOMIC DNA]</scope>
    <source>
        <tissue evidence="3">Rhizome</tissue>
    </source>
</reference>
<dbReference type="SUPFAM" id="SSF81383">
    <property type="entry name" value="F-box domain"/>
    <property type="match status" value="1"/>
</dbReference>
<sequence>MVVDAFDTDEVIAATDIEAAAEDVTTPTVTVAGASSPSTPSSNTNTTSSPSITNSPESYEGPVRFRSIADIYANTEEVVGIDEEEGEVMIVISEDPHVIKKLQPRLVGIEVEQQKSRILLRQSAYAKKILSQFKMTDCNSTKHSMEPKTQLHKDLEGTQVNATEYRRIIGCLRYLLHTRANLSYYVGMASRYMERPIIMHHKKQKTVALSSCEAEFMAATTAAYHALWLRSLASELIGVEPKSEEITKEFEERKIELEAKALEIYQASDADIKIERYLIVTEDSMHALSMANHNLQLGNNTATYTTNNQEILNYDQLAEVFSYLPAKNLFRLQLVSKSLKNMITSDRLFHLMQSYHNTDAAAAILVDNNYSRPQLFILDPDAGIPRAALDILPAYGYSEILCSAGGLIFYMKKDTISYSICAYNPVLCDSWIIPTPSDGGTPYSRLAVEFMGDSGTGDYNYKLVYFTPEEDWSNIYRCRVYDSAAQVWTRDEMIHHGCRDFGFHNPVVHRGTVFWASDCSRYIAGDPYVMSYEIATGAMEFLAMPEPDDGAVESDDDIGVAVWEKSWLCLVHYRRRSGTFTVWRWSTTGHSWAKLNEFVYSLEKAESVGRMLVCDGGKEKGMVLVFSVKFEAYVYSFRQRDLKRLTTSTGSYYPTFMAYANTLQPASGRLIN</sequence>
<dbReference type="InterPro" id="IPR036047">
    <property type="entry name" value="F-box-like_dom_sf"/>
</dbReference>
<dbReference type="Proteomes" id="UP000734854">
    <property type="component" value="Unassembled WGS sequence"/>
</dbReference>
<organism evidence="3 4">
    <name type="scientific">Zingiber officinale</name>
    <name type="common">Ginger</name>
    <name type="synonym">Amomum zingiber</name>
    <dbReference type="NCBI Taxonomy" id="94328"/>
    <lineage>
        <taxon>Eukaryota</taxon>
        <taxon>Viridiplantae</taxon>
        <taxon>Streptophyta</taxon>
        <taxon>Embryophyta</taxon>
        <taxon>Tracheophyta</taxon>
        <taxon>Spermatophyta</taxon>
        <taxon>Magnoliopsida</taxon>
        <taxon>Liliopsida</taxon>
        <taxon>Zingiberales</taxon>
        <taxon>Zingiberaceae</taxon>
        <taxon>Zingiber</taxon>
    </lineage>
</organism>
<dbReference type="InterPro" id="IPR050796">
    <property type="entry name" value="SCF_F-box_component"/>
</dbReference>
<feature type="region of interest" description="Disordered" evidence="1">
    <location>
        <begin position="29"/>
        <end position="60"/>
    </location>
</feature>
<evidence type="ECO:0000259" key="2">
    <source>
        <dbReference type="PROSITE" id="PS50181"/>
    </source>
</evidence>
<dbReference type="Pfam" id="PF07734">
    <property type="entry name" value="FBA_1"/>
    <property type="match status" value="1"/>
</dbReference>
<feature type="domain" description="F-box" evidence="2">
    <location>
        <begin position="306"/>
        <end position="352"/>
    </location>
</feature>
<evidence type="ECO:0000313" key="4">
    <source>
        <dbReference type="Proteomes" id="UP000734854"/>
    </source>
</evidence>
<dbReference type="EMBL" id="JACMSC010000009">
    <property type="protein sequence ID" value="KAG6508842.1"/>
    <property type="molecule type" value="Genomic_DNA"/>
</dbReference>
<gene>
    <name evidence="3" type="ORF">ZIOFF_034224</name>
</gene>
<feature type="compositionally biased region" description="Low complexity" evidence="1">
    <location>
        <begin position="35"/>
        <end position="56"/>
    </location>
</feature>
<proteinExistence type="predicted"/>
<dbReference type="InterPro" id="IPR008469">
    <property type="entry name" value="DREPP"/>
</dbReference>
<dbReference type="Pfam" id="PF00646">
    <property type="entry name" value="F-box"/>
    <property type="match status" value="1"/>
</dbReference>
<dbReference type="SMART" id="SM00256">
    <property type="entry name" value="FBOX"/>
    <property type="match status" value="1"/>
</dbReference>
<dbReference type="PANTHER" id="PTHR31672">
    <property type="entry name" value="BNACNNG10540D PROTEIN"/>
    <property type="match status" value="1"/>
</dbReference>
<dbReference type="InterPro" id="IPR006527">
    <property type="entry name" value="F-box-assoc_dom_typ1"/>
</dbReference>
<name>A0A8J5GKS6_ZINOF</name>
<evidence type="ECO:0000256" key="1">
    <source>
        <dbReference type="SAM" id="MobiDB-lite"/>
    </source>
</evidence>
<dbReference type="AlphaFoldDB" id="A0A8J5GKS6"/>
<protein>
    <recommendedName>
        <fullName evidence="2">F-box domain-containing protein</fullName>
    </recommendedName>
</protein>
<dbReference type="GO" id="GO:0005886">
    <property type="term" value="C:plasma membrane"/>
    <property type="evidence" value="ECO:0007669"/>
    <property type="project" value="InterPro"/>
</dbReference>